<dbReference type="EMBL" id="CP000382">
    <property type="protein sequence ID" value="ABK61174.1"/>
    <property type="molecule type" value="Genomic_DNA"/>
</dbReference>
<proteinExistence type="predicted"/>
<gene>
    <name evidence="1" type="ordered locus">NT01CX_2364</name>
</gene>
<evidence type="ECO:0000313" key="1">
    <source>
        <dbReference type="EMBL" id="ABK61174.1"/>
    </source>
</evidence>
<reference evidence="1 2" key="1">
    <citation type="journal article" date="2006" name="Nat. Biotechnol.">
        <title>The genome and transcriptomes of the anti-tumor agent Clostridium novyi-NT.</title>
        <authorList>
            <person name="Bettegowda C."/>
            <person name="Huang X."/>
            <person name="Lin J."/>
            <person name="Cheong I."/>
            <person name="Kohli M."/>
            <person name="Szabo S.A."/>
            <person name="Zhang X."/>
            <person name="Diaz L.A. Jr."/>
            <person name="Velculescu V.E."/>
            <person name="Parmigiani G."/>
            <person name="Kinzler K.W."/>
            <person name="Vogelstein B."/>
            <person name="Zhou S."/>
        </authorList>
    </citation>
    <scope>NUCLEOTIDE SEQUENCE [LARGE SCALE GENOMIC DNA]</scope>
    <source>
        <strain evidence="1 2">NT</strain>
    </source>
</reference>
<protein>
    <submittedName>
        <fullName evidence="1">Uncharacterized protein</fullName>
    </submittedName>
</protein>
<dbReference type="Proteomes" id="UP000008220">
    <property type="component" value="Chromosome"/>
</dbReference>
<keyword evidence="2" id="KW-1185">Reference proteome</keyword>
<dbReference type="AlphaFoldDB" id="A0Q1D5"/>
<sequence>MIDTLVLKDVESCVESSAEIFPILSKPISKPTLDPIDKPKDVLSVLVMPLVIVMDLVALEPGSILLNSVSRFQ</sequence>
<evidence type="ECO:0000313" key="2">
    <source>
        <dbReference type="Proteomes" id="UP000008220"/>
    </source>
</evidence>
<organism evidence="1 2">
    <name type="scientific">Clostridium novyi (strain NT)</name>
    <dbReference type="NCBI Taxonomy" id="386415"/>
    <lineage>
        <taxon>Bacteria</taxon>
        <taxon>Bacillati</taxon>
        <taxon>Bacillota</taxon>
        <taxon>Clostridia</taxon>
        <taxon>Eubacteriales</taxon>
        <taxon>Clostridiaceae</taxon>
        <taxon>Clostridium</taxon>
    </lineage>
</organism>
<dbReference type="KEGG" id="cno:NT01CX_2364"/>
<accession>A0Q1D5</accession>
<dbReference type="HOGENOM" id="CLU_2698122_0_0_9"/>
<name>A0Q1D5_CLONN</name>